<dbReference type="Pfam" id="PF01535">
    <property type="entry name" value="PPR"/>
    <property type="match status" value="1"/>
</dbReference>
<dbReference type="Pfam" id="PF13812">
    <property type="entry name" value="PPR_3"/>
    <property type="match status" value="1"/>
</dbReference>
<feature type="non-terminal residue" evidence="2">
    <location>
        <position position="1"/>
    </location>
</feature>
<gene>
    <name evidence="2" type="ORF">GOP47_0015852</name>
</gene>
<evidence type="ECO:0000256" key="1">
    <source>
        <dbReference type="ARBA" id="ARBA00022737"/>
    </source>
</evidence>
<organism evidence="2 3">
    <name type="scientific">Adiantum capillus-veneris</name>
    <name type="common">Maidenhair fern</name>
    <dbReference type="NCBI Taxonomy" id="13818"/>
    <lineage>
        <taxon>Eukaryota</taxon>
        <taxon>Viridiplantae</taxon>
        <taxon>Streptophyta</taxon>
        <taxon>Embryophyta</taxon>
        <taxon>Tracheophyta</taxon>
        <taxon>Polypodiopsida</taxon>
        <taxon>Polypodiidae</taxon>
        <taxon>Polypodiales</taxon>
        <taxon>Pteridineae</taxon>
        <taxon>Pteridaceae</taxon>
        <taxon>Vittarioideae</taxon>
        <taxon>Adiantum</taxon>
    </lineage>
</organism>
<protein>
    <recommendedName>
        <fullName evidence="4">Pentatricopeptide repeat-containing protein</fullName>
    </recommendedName>
</protein>
<name>A0A9D4ZED0_ADICA</name>
<dbReference type="InterPro" id="IPR002885">
    <property type="entry name" value="PPR_rpt"/>
</dbReference>
<evidence type="ECO:0000313" key="2">
    <source>
        <dbReference type="EMBL" id="KAI5069551.1"/>
    </source>
</evidence>
<dbReference type="PANTHER" id="PTHR47926">
    <property type="entry name" value="PENTATRICOPEPTIDE REPEAT-CONTAINING PROTEIN"/>
    <property type="match status" value="1"/>
</dbReference>
<keyword evidence="3" id="KW-1185">Reference proteome</keyword>
<proteinExistence type="predicted"/>
<reference evidence="2" key="1">
    <citation type="submission" date="2021-01" db="EMBL/GenBank/DDBJ databases">
        <title>Adiantum capillus-veneris genome.</title>
        <authorList>
            <person name="Fang Y."/>
            <person name="Liao Q."/>
        </authorList>
    </citation>
    <scope>NUCLEOTIDE SEQUENCE</scope>
    <source>
        <strain evidence="2">H3</strain>
        <tissue evidence="2">Leaf</tissue>
    </source>
</reference>
<dbReference type="Proteomes" id="UP000886520">
    <property type="component" value="Chromosome 15"/>
</dbReference>
<dbReference type="GO" id="GO:0009451">
    <property type="term" value="P:RNA modification"/>
    <property type="evidence" value="ECO:0007669"/>
    <property type="project" value="InterPro"/>
</dbReference>
<dbReference type="EMBL" id="JABFUD020000015">
    <property type="protein sequence ID" value="KAI5069551.1"/>
    <property type="molecule type" value="Genomic_DNA"/>
</dbReference>
<dbReference type="OrthoDB" id="185373at2759"/>
<dbReference type="GO" id="GO:0003723">
    <property type="term" value="F:RNA binding"/>
    <property type="evidence" value="ECO:0007669"/>
    <property type="project" value="InterPro"/>
</dbReference>
<dbReference type="AlphaFoldDB" id="A0A9D4ZED0"/>
<accession>A0A9D4ZED0</accession>
<dbReference type="InterPro" id="IPR046960">
    <property type="entry name" value="PPR_At4g14850-like_plant"/>
</dbReference>
<evidence type="ECO:0008006" key="4">
    <source>
        <dbReference type="Google" id="ProtNLM"/>
    </source>
</evidence>
<comment type="caution">
    <text evidence="2">The sequence shown here is derived from an EMBL/GenBank/DDBJ whole genome shotgun (WGS) entry which is preliminary data.</text>
</comment>
<sequence>YAEIGESENVFRIFDRMLGEGVKPNPVTFIVLLTACSRKGLYSECHTYFEAMSGSYGVSPNLEHHSCVVNLLGRRGELDMAVSMMKKMPFAPSPLLWHTIMGACKNLGSEQFAKQTFNVAVHIDDTDCVPYSHPSHIYAGAELHDVSSKVEAMDVECHKLVWLQDNQILERLGDGSTPQYAANLYLHNCRYTSRNCYKRNTENSSGGLLNGIQEFGKG</sequence>
<keyword evidence="1" id="KW-0677">Repeat</keyword>
<dbReference type="InterPro" id="IPR011990">
    <property type="entry name" value="TPR-like_helical_dom_sf"/>
</dbReference>
<dbReference type="Gene3D" id="1.25.40.10">
    <property type="entry name" value="Tetratricopeptide repeat domain"/>
    <property type="match status" value="1"/>
</dbReference>
<evidence type="ECO:0000313" key="3">
    <source>
        <dbReference type="Proteomes" id="UP000886520"/>
    </source>
</evidence>